<dbReference type="InterPro" id="IPR012849">
    <property type="entry name" value="Abl-interactor_HHR_dom"/>
</dbReference>
<dbReference type="PROSITE" id="PS50002">
    <property type="entry name" value="SH3"/>
    <property type="match status" value="1"/>
</dbReference>
<feature type="compositionally biased region" description="Basic residues" evidence="20">
    <location>
        <begin position="512"/>
        <end position="522"/>
    </location>
</feature>
<evidence type="ECO:0000256" key="20">
    <source>
        <dbReference type="SAM" id="MobiDB-lite"/>
    </source>
</evidence>
<dbReference type="GO" id="GO:0031514">
    <property type="term" value="C:motile cilium"/>
    <property type="evidence" value="ECO:0007669"/>
    <property type="project" value="UniProtKB-SubCell"/>
</dbReference>
<dbReference type="GO" id="GO:0036157">
    <property type="term" value="C:outer dynein arm"/>
    <property type="evidence" value="ECO:0007669"/>
    <property type="project" value="InterPro"/>
</dbReference>
<dbReference type="SUPFAM" id="SSF50044">
    <property type="entry name" value="SH3-domain"/>
    <property type="match status" value="1"/>
</dbReference>
<evidence type="ECO:0000256" key="18">
    <source>
        <dbReference type="ARBA" id="ARBA00080253"/>
    </source>
</evidence>
<keyword evidence="12" id="KW-0175">Coiled coil</keyword>
<evidence type="ECO:0000256" key="11">
    <source>
        <dbReference type="ARBA" id="ARBA00022846"/>
    </source>
</evidence>
<comment type="similarity">
    <text evidence="15">Belongs to the DNAAF19/PR46b family.</text>
</comment>
<keyword evidence="8" id="KW-0963">Cytoplasm</keyword>
<comment type="subcellular location">
    <subcellularLocation>
        <location evidence="2">Cell projection</location>
        <location evidence="2">Cilium</location>
        <location evidence="2">Flagellum</location>
    </subcellularLocation>
    <subcellularLocation>
        <location evidence="3">Cell projection</location>
        <location evidence="3">Filopodium</location>
    </subcellularLocation>
    <subcellularLocation>
        <location evidence="4">Cytoplasm</location>
    </subcellularLocation>
</comment>
<comment type="function">
    <text evidence="1">Dynein-attachment factor required for cilia motility.</text>
</comment>
<dbReference type="GO" id="GO:0002357">
    <property type="term" value="P:defense response to tumor cell"/>
    <property type="evidence" value="ECO:0007669"/>
    <property type="project" value="UniProtKB-ARBA"/>
</dbReference>
<dbReference type="CDD" id="cd11826">
    <property type="entry name" value="SH3_Abi"/>
    <property type="match status" value="1"/>
</dbReference>
<evidence type="ECO:0000256" key="10">
    <source>
        <dbReference type="ARBA" id="ARBA00022794"/>
    </source>
</evidence>
<evidence type="ECO:0000256" key="9">
    <source>
        <dbReference type="ARBA" id="ARBA00022553"/>
    </source>
</evidence>
<dbReference type="PANTHER" id="PTHR28572">
    <property type="entry name" value="COILED-COIL DOMAIN-CONTAINING PROTEIN 103"/>
    <property type="match status" value="1"/>
</dbReference>
<comment type="subunit">
    <text evidence="16">May interact with PAK1 and PAK2. Probably interacts with TARSH.</text>
</comment>
<dbReference type="SMART" id="SM00326">
    <property type="entry name" value="SH3"/>
    <property type="match status" value="1"/>
</dbReference>
<evidence type="ECO:0000259" key="21">
    <source>
        <dbReference type="PROSITE" id="PS50002"/>
    </source>
</evidence>
<keyword evidence="13" id="KW-0969">Cilium</keyword>
<dbReference type="PANTHER" id="PTHR28572:SF1">
    <property type="entry name" value="COILED-COIL DOMAIN-CONTAINING PROTEIN 103"/>
    <property type="match status" value="1"/>
</dbReference>
<evidence type="ECO:0000259" key="22">
    <source>
        <dbReference type="PROSITE" id="PS50192"/>
    </source>
</evidence>
<keyword evidence="9" id="KW-0597">Phosphoprotein</keyword>
<reference evidence="23" key="2">
    <citation type="submission" date="2025-09" db="UniProtKB">
        <authorList>
            <consortium name="Ensembl"/>
        </authorList>
    </citation>
    <scope>IDENTIFICATION</scope>
</reference>
<evidence type="ECO:0000256" key="12">
    <source>
        <dbReference type="ARBA" id="ARBA00023054"/>
    </source>
</evidence>
<feature type="domain" description="T-SNARE coiled-coil homology" evidence="22">
    <location>
        <begin position="209"/>
        <end position="271"/>
    </location>
</feature>
<dbReference type="GO" id="GO:0036159">
    <property type="term" value="P:inner dynein arm assembly"/>
    <property type="evidence" value="ECO:0007669"/>
    <property type="project" value="TreeGrafter"/>
</dbReference>
<comment type="subunit">
    <text evidence="6">Homodimer.</text>
</comment>
<dbReference type="InterPro" id="IPR000727">
    <property type="entry name" value="T_SNARE_dom"/>
</dbReference>
<dbReference type="InterPro" id="IPR028455">
    <property type="entry name" value="ABI3_SH3"/>
</dbReference>
<keyword evidence="14" id="KW-0966">Cell projection</keyword>
<evidence type="ECO:0000256" key="4">
    <source>
        <dbReference type="ARBA" id="ARBA00004496"/>
    </source>
</evidence>
<dbReference type="FunFam" id="2.30.30.40:FF:000170">
    <property type="entry name" value="ABI gene family member 3"/>
    <property type="match status" value="1"/>
</dbReference>
<dbReference type="Gene3D" id="6.10.140.1620">
    <property type="match status" value="1"/>
</dbReference>
<evidence type="ECO:0000256" key="2">
    <source>
        <dbReference type="ARBA" id="ARBA00004230"/>
    </source>
</evidence>
<evidence type="ECO:0000256" key="7">
    <source>
        <dbReference type="ARBA" id="ARBA00022443"/>
    </source>
</evidence>
<keyword evidence="11" id="KW-0282">Flagellum</keyword>
<evidence type="ECO:0000256" key="19">
    <source>
        <dbReference type="PROSITE-ProRule" id="PRU00192"/>
    </source>
</evidence>
<proteinExistence type="inferred from homology"/>
<dbReference type="GO" id="GO:0007368">
    <property type="term" value="P:determination of left/right symmetry"/>
    <property type="evidence" value="ECO:0007669"/>
    <property type="project" value="TreeGrafter"/>
</dbReference>
<comment type="similarity">
    <text evidence="5">Belongs to the ABI family.</text>
</comment>
<dbReference type="Pfam" id="PF07815">
    <property type="entry name" value="Abi_HHR"/>
    <property type="match status" value="1"/>
</dbReference>
<dbReference type="Gene3D" id="2.30.30.40">
    <property type="entry name" value="SH3 Domains"/>
    <property type="match status" value="1"/>
</dbReference>
<dbReference type="AlphaFoldDB" id="A0A8C1NWW9"/>
<evidence type="ECO:0000256" key="15">
    <source>
        <dbReference type="ARBA" id="ARBA00049986"/>
    </source>
</evidence>
<evidence type="ECO:0000256" key="1">
    <source>
        <dbReference type="ARBA" id="ARBA00004048"/>
    </source>
</evidence>
<dbReference type="Pfam" id="PF14604">
    <property type="entry name" value="SH3_9"/>
    <property type="match status" value="1"/>
</dbReference>
<dbReference type="Pfam" id="PF13877">
    <property type="entry name" value="RPAP3_C"/>
    <property type="match status" value="1"/>
</dbReference>
<evidence type="ECO:0000313" key="24">
    <source>
        <dbReference type="Proteomes" id="UP000694427"/>
    </source>
</evidence>
<feature type="domain" description="SH3" evidence="21">
    <location>
        <begin position="619"/>
        <end position="677"/>
    </location>
</feature>
<dbReference type="InterPro" id="IPR031733">
    <property type="entry name" value="Dynein_attach_N"/>
</dbReference>
<keyword evidence="10" id="KW-0970">Cilium biogenesis/degradation</keyword>
<protein>
    <recommendedName>
        <fullName evidence="17">ABI gene family member 3</fullName>
    </recommendedName>
    <alternativeName>
        <fullName evidence="18">New molecule including SH3</fullName>
    </alternativeName>
</protein>
<evidence type="ECO:0000313" key="23">
    <source>
        <dbReference type="Ensembl" id="ENSCCRP00010095177.1"/>
    </source>
</evidence>
<dbReference type="InterPro" id="IPR036028">
    <property type="entry name" value="SH3-like_dom_sf"/>
</dbReference>
<evidence type="ECO:0000256" key="13">
    <source>
        <dbReference type="ARBA" id="ARBA00023069"/>
    </source>
</evidence>
<evidence type="ECO:0000256" key="5">
    <source>
        <dbReference type="ARBA" id="ARBA00010020"/>
    </source>
</evidence>
<dbReference type="GO" id="GO:0031209">
    <property type="term" value="C:SCAR complex"/>
    <property type="evidence" value="ECO:0007669"/>
    <property type="project" value="UniProtKB-ARBA"/>
</dbReference>
<keyword evidence="7 19" id="KW-0728">SH3 domain</keyword>
<dbReference type="InterPro" id="IPR025986">
    <property type="entry name" value="RPAP3-like_C"/>
</dbReference>
<feature type="compositionally biased region" description="Pro residues" evidence="20">
    <location>
        <begin position="423"/>
        <end position="442"/>
    </location>
</feature>
<dbReference type="GO" id="GO:0030027">
    <property type="term" value="C:lamellipodium"/>
    <property type="evidence" value="ECO:0007669"/>
    <property type="project" value="UniProtKB-ARBA"/>
</dbReference>
<evidence type="ECO:0000256" key="3">
    <source>
        <dbReference type="ARBA" id="ARBA00004486"/>
    </source>
</evidence>
<feature type="region of interest" description="Disordered" evidence="20">
    <location>
        <begin position="507"/>
        <end position="529"/>
    </location>
</feature>
<feature type="compositionally biased region" description="Low complexity" evidence="20">
    <location>
        <begin position="330"/>
        <end position="342"/>
    </location>
</feature>
<dbReference type="InterPro" id="IPR001452">
    <property type="entry name" value="SH3_domain"/>
</dbReference>
<dbReference type="Pfam" id="PF15867">
    <property type="entry name" value="Dynein_attach_N"/>
    <property type="match status" value="1"/>
</dbReference>
<dbReference type="Ensembl" id="ENSCCRT00010105598.1">
    <property type="protein sequence ID" value="ENSCCRP00010095177.1"/>
    <property type="gene ID" value="ENSCCRG00010041671.1"/>
</dbReference>
<evidence type="ECO:0000256" key="8">
    <source>
        <dbReference type="ARBA" id="ARBA00022490"/>
    </source>
</evidence>
<dbReference type="InterPro" id="IPR042422">
    <property type="entry name" value="CC103"/>
</dbReference>
<dbReference type="GO" id="GO:0005576">
    <property type="term" value="C:extracellular region"/>
    <property type="evidence" value="ECO:0007669"/>
    <property type="project" value="GOC"/>
</dbReference>
<name>A0A8C1NWW9_CYPCA</name>
<accession>A0A8C1NWW9</accession>
<dbReference type="PRINTS" id="PR00499">
    <property type="entry name" value="P67PHOX"/>
</dbReference>
<dbReference type="PROSITE" id="PS50192">
    <property type="entry name" value="T_SNARE"/>
    <property type="match status" value="1"/>
</dbReference>
<dbReference type="Proteomes" id="UP000694427">
    <property type="component" value="Unplaced"/>
</dbReference>
<evidence type="ECO:0000256" key="6">
    <source>
        <dbReference type="ARBA" id="ARBA00011738"/>
    </source>
</evidence>
<evidence type="ECO:0000256" key="14">
    <source>
        <dbReference type="ARBA" id="ARBA00023273"/>
    </source>
</evidence>
<keyword evidence="24" id="KW-1185">Reference proteome</keyword>
<dbReference type="PRINTS" id="PR00452">
    <property type="entry name" value="SH3DOMAIN"/>
</dbReference>
<feature type="region of interest" description="Disordered" evidence="20">
    <location>
        <begin position="312"/>
        <end position="355"/>
    </location>
</feature>
<evidence type="ECO:0000256" key="17">
    <source>
        <dbReference type="ARBA" id="ARBA00074771"/>
    </source>
</evidence>
<sequence length="677" mass="74546">MEKSDMINFSQLEKELQAALEADRKYQRENDAKFRALNQNVASYEEFRDIVLASHLKPLDRKDISGAPRKQPWNPIAFGTKHESALSEEVQPKLSEIQPRSASEFIRDWRRFAGSSLEKYSLLVSLGGEALREIFRTEVAVARRFPELSLNGLSFRRAMKDQNYSEEVSKILEEAPSARKALLDNYNNLHKVAEYCESNYQKSGNDTTKALEETKAFTTQSLASVAYQISSMATNVLKLLDAQTLQLRKIESSINQIGQTVDMHREKVARREIGAFTVAKRVPRSHKIVPPAKNKEAKIKYSRTPISFTSLDSVGHGMKDSGQPQIKTATMTRSSSTLSRSSRPPEPVQCPVAPTLSHGASLTSLNDKSIASSFGKAVPPPVVPSWPASPEVDIINTLLGEGPPPPPPMMEAEGEQDHGLETGPPPPPPPLDCTNIPPPPPMLTSVNTPDPSSLMAIPPPPPAPPLETVAEENGFPLPEAPIDMLPPPAPDGLDLPTPLPLPCDENFEAPRSRRSRVRRHPPSSRSLSLRVRMGPSARSLYTRSLFLPSAQSLMIPPPPPYPPPLAPPVSFSPLCRIPARLEHLDLEIPAPPPLDSFDNFEELPPLPPPIDYDITAPADYLDKVVALYNYDTGKPGDLVFQEGDIIYVTSRNENGWCEGYINGVKGYFPGNYVESTA</sequence>
<reference evidence="23" key="1">
    <citation type="submission" date="2025-08" db="UniProtKB">
        <authorList>
            <consortium name="Ensembl"/>
        </authorList>
    </citation>
    <scope>IDENTIFICATION</scope>
</reference>
<dbReference type="GO" id="GO:0003351">
    <property type="term" value="P:epithelial cilium movement involved in extracellular fluid movement"/>
    <property type="evidence" value="ECO:0007669"/>
    <property type="project" value="TreeGrafter"/>
</dbReference>
<organism evidence="23 24">
    <name type="scientific">Cyprinus carpio</name>
    <name type="common">Common carp</name>
    <dbReference type="NCBI Taxonomy" id="7962"/>
    <lineage>
        <taxon>Eukaryota</taxon>
        <taxon>Metazoa</taxon>
        <taxon>Chordata</taxon>
        <taxon>Craniata</taxon>
        <taxon>Vertebrata</taxon>
        <taxon>Euteleostomi</taxon>
        <taxon>Actinopterygii</taxon>
        <taxon>Neopterygii</taxon>
        <taxon>Teleostei</taxon>
        <taxon>Ostariophysi</taxon>
        <taxon>Cypriniformes</taxon>
        <taxon>Cyprinidae</taxon>
        <taxon>Cyprininae</taxon>
        <taxon>Cyprinus</taxon>
    </lineage>
</organism>
<dbReference type="GO" id="GO:0030175">
    <property type="term" value="C:filopodium"/>
    <property type="evidence" value="ECO:0007669"/>
    <property type="project" value="UniProtKB-SubCell"/>
</dbReference>
<evidence type="ECO:0000256" key="16">
    <source>
        <dbReference type="ARBA" id="ARBA00063868"/>
    </source>
</evidence>
<feature type="region of interest" description="Disordered" evidence="20">
    <location>
        <begin position="400"/>
        <end position="468"/>
    </location>
</feature>